<keyword evidence="1" id="KW-0472">Membrane</keyword>
<dbReference type="Proteomes" id="UP000229681">
    <property type="component" value="Unassembled WGS sequence"/>
</dbReference>
<accession>A0A2M8PBC1</accession>
<evidence type="ECO:0000313" key="2">
    <source>
        <dbReference type="EMBL" id="PJF34812.1"/>
    </source>
</evidence>
<dbReference type="AlphaFoldDB" id="A0A2M8PBC1"/>
<keyword evidence="1" id="KW-1133">Transmembrane helix</keyword>
<gene>
    <name evidence="2" type="ORF">CUN49_13770</name>
</gene>
<evidence type="ECO:0000313" key="3">
    <source>
        <dbReference type="Proteomes" id="UP000229681"/>
    </source>
</evidence>
<dbReference type="EMBL" id="PGTM01000266">
    <property type="protein sequence ID" value="PJF34812.1"/>
    <property type="molecule type" value="Genomic_DNA"/>
</dbReference>
<feature type="transmembrane region" description="Helical" evidence="1">
    <location>
        <begin position="73"/>
        <end position="91"/>
    </location>
</feature>
<reference evidence="2 3" key="1">
    <citation type="submission" date="2017-11" db="EMBL/GenBank/DDBJ databases">
        <title>Evolution of Phototrophy in the Chloroflexi Phylum Driven by Horizontal Gene Transfer.</title>
        <authorList>
            <person name="Ward L.M."/>
            <person name="Hemp J."/>
            <person name="Shih P.M."/>
            <person name="Mcglynn S.E."/>
            <person name="Fischer W."/>
        </authorList>
    </citation>
    <scope>NUCLEOTIDE SEQUENCE [LARGE SCALE GENOMIC DNA]</scope>
    <source>
        <strain evidence="2">JP3_13</strain>
    </source>
</reference>
<feature type="transmembrane region" description="Helical" evidence="1">
    <location>
        <begin position="98"/>
        <end position="123"/>
    </location>
</feature>
<keyword evidence="1" id="KW-0812">Transmembrane</keyword>
<evidence type="ECO:0000256" key="1">
    <source>
        <dbReference type="SAM" id="Phobius"/>
    </source>
</evidence>
<organism evidence="2 3">
    <name type="scientific">Candidatus Thermofonsia Clade 1 bacterium</name>
    <dbReference type="NCBI Taxonomy" id="2364210"/>
    <lineage>
        <taxon>Bacteria</taxon>
        <taxon>Bacillati</taxon>
        <taxon>Chloroflexota</taxon>
        <taxon>Candidatus Thermofontia</taxon>
        <taxon>Candidatus Thermofonsia Clade 1</taxon>
    </lineage>
</organism>
<protein>
    <submittedName>
        <fullName evidence="2">Uncharacterized protein</fullName>
    </submittedName>
</protein>
<comment type="caution">
    <text evidence="2">The sequence shown here is derived from an EMBL/GenBank/DDBJ whole genome shotgun (WGS) entry which is preliminary data.</text>
</comment>
<proteinExistence type="predicted"/>
<name>A0A2M8PBC1_9CHLR</name>
<sequence length="148" mass="16237">MVFVMPMFISPMRAISLKGRPFAYNPRNVPSEGFTSLLYMLLLVPTELPTGFHGKVCSSELGAGYVQAWLNDYHSLVPFALIAFGLLSGALRKQRTWLVLLLTSALSIVLFYAQMAPLSAAWLGLRLLDQSLGTKIARVAQAHLANAQ</sequence>